<organism evidence="2 3">
    <name type="scientific">Ottowia thiooxydans</name>
    <dbReference type="NCBI Taxonomy" id="219182"/>
    <lineage>
        <taxon>Bacteria</taxon>
        <taxon>Pseudomonadati</taxon>
        <taxon>Pseudomonadota</taxon>
        <taxon>Betaproteobacteria</taxon>
        <taxon>Burkholderiales</taxon>
        <taxon>Comamonadaceae</taxon>
        <taxon>Ottowia</taxon>
    </lineage>
</organism>
<dbReference type="EMBL" id="JBEPSH010000007">
    <property type="protein sequence ID" value="MET4578726.1"/>
    <property type="molecule type" value="Genomic_DNA"/>
</dbReference>
<protein>
    <submittedName>
        <fullName evidence="2">Uncharacterized protein (TIGR02001 family)</fullName>
    </submittedName>
</protein>
<dbReference type="InterPro" id="IPR010239">
    <property type="entry name" value="CHP02001"/>
</dbReference>
<dbReference type="SUPFAM" id="SSF56935">
    <property type="entry name" value="Porins"/>
    <property type="match status" value="1"/>
</dbReference>
<feature type="signal peptide" evidence="1">
    <location>
        <begin position="1"/>
        <end position="40"/>
    </location>
</feature>
<evidence type="ECO:0000313" key="2">
    <source>
        <dbReference type="EMBL" id="MET4578726.1"/>
    </source>
</evidence>
<feature type="chain" id="PRO_5046475230" evidence="1">
    <location>
        <begin position="41"/>
        <end position="246"/>
    </location>
</feature>
<proteinExistence type="predicted"/>
<sequence length="246" mass="26779">MATSPFDSVKDMRLKLFKSLASTAALCSGFVLFAWPTAAAAQLTGSLALTSDYVWRGSSQTREKPAVQGAVKYAHGSGLYASVWGSNVKFKPDNGATTEFDIALGWNGNVAEDWALDVYLLRYQYPGSSANLNWNEVNAAVTWRGNYWVSVGHSTNAMASRATGTYVLAGARYPINDRWRMEGTLAHYVLDSAYADSYTHGSVGVIWVFKAPFEARLTLHSTDSAAKRLFPGMAGSRVEFALQASF</sequence>
<keyword evidence="1" id="KW-0732">Signal</keyword>
<dbReference type="RefSeq" id="WP_354446199.1">
    <property type="nucleotide sequence ID" value="NZ_JBEPSH010000007.1"/>
</dbReference>
<name>A0ABV2QCG7_9BURK</name>
<keyword evidence="3" id="KW-1185">Reference proteome</keyword>
<dbReference type="Pfam" id="PF09694">
    <property type="entry name" value="Gcw_chp"/>
    <property type="match status" value="1"/>
</dbReference>
<reference evidence="2 3" key="1">
    <citation type="submission" date="2024-06" db="EMBL/GenBank/DDBJ databases">
        <title>Sorghum-associated microbial communities from plants grown in Nebraska, USA.</title>
        <authorList>
            <person name="Schachtman D."/>
        </authorList>
    </citation>
    <scope>NUCLEOTIDE SEQUENCE [LARGE SCALE GENOMIC DNA]</scope>
    <source>
        <strain evidence="2 3">2709</strain>
    </source>
</reference>
<comment type="caution">
    <text evidence="2">The sequence shown here is derived from an EMBL/GenBank/DDBJ whole genome shotgun (WGS) entry which is preliminary data.</text>
</comment>
<evidence type="ECO:0000313" key="3">
    <source>
        <dbReference type="Proteomes" id="UP001549320"/>
    </source>
</evidence>
<accession>A0ABV2QCG7</accession>
<dbReference type="Proteomes" id="UP001549320">
    <property type="component" value="Unassembled WGS sequence"/>
</dbReference>
<gene>
    <name evidence="2" type="ORF">ABIE13_003842</name>
</gene>
<evidence type="ECO:0000256" key="1">
    <source>
        <dbReference type="SAM" id="SignalP"/>
    </source>
</evidence>
<dbReference type="NCBIfam" id="TIGR02001">
    <property type="entry name" value="gcw_chp"/>
    <property type="match status" value="1"/>
</dbReference>